<keyword evidence="3" id="KW-1185">Reference proteome</keyword>
<dbReference type="OrthoDB" id="5365969at2"/>
<dbReference type="STRING" id="863227.GCA_000373005_04186"/>
<dbReference type="AlphaFoldDB" id="A0A2N7WLH7"/>
<name>A0A2N7WLH7_9BURK</name>
<feature type="domain" description="Integrase catalytic" evidence="1">
    <location>
        <begin position="11"/>
        <end position="61"/>
    </location>
</feature>
<organism evidence="2 3">
    <name type="scientific">Trinickia symbiotica</name>
    <dbReference type="NCBI Taxonomy" id="863227"/>
    <lineage>
        <taxon>Bacteria</taxon>
        <taxon>Pseudomonadati</taxon>
        <taxon>Pseudomonadota</taxon>
        <taxon>Betaproteobacteria</taxon>
        <taxon>Burkholderiales</taxon>
        <taxon>Burkholderiaceae</taxon>
        <taxon>Trinickia</taxon>
    </lineage>
</organism>
<dbReference type="EMBL" id="PNYC01000033">
    <property type="protein sequence ID" value="PMS30145.1"/>
    <property type="molecule type" value="Genomic_DNA"/>
</dbReference>
<dbReference type="GO" id="GO:0015074">
    <property type="term" value="P:DNA integration"/>
    <property type="evidence" value="ECO:0007669"/>
    <property type="project" value="InterPro"/>
</dbReference>
<accession>A0A2N7WLH7</accession>
<sequence length="142" mass="15956">MATVGNAPTDSLWGSLKVARLHGRYFATRRPMDEIVDWLGFYNSRRLHSTLDYVSPMTFEKNLVRRSAGASRIKLSAMGFAKQGQDQSLVYSWSIGQSAKRILRLAIRNDMGPAYAVDNQCGCVHPRAPSHLIDAELVEFLR</sequence>
<evidence type="ECO:0000259" key="1">
    <source>
        <dbReference type="Pfam" id="PF13333"/>
    </source>
</evidence>
<reference evidence="2 3" key="1">
    <citation type="submission" date="2018-01" db="EMBL/GenBank/DDBJ databases">
        <title>Whole genome analyses suggest that Burkholderia sensu lato contains two further novel genera in the rhizoxinica-symbiotica group Mycetohabitans gen. nov., and Trinickia gen. nov.: implications for the evolution of diazotrophy and nodulation in the Burkholderiaceae.</title>
        <authorList>
            <person name="Estrada-de los Santos P."/>
            <person name="Palmer M."/>
            <person name="Chavez-Ramirez B."/>
            <person name="Beukes C."/>
            <person name="Steenkamp E.T."/>
            <person name="Hirsch A.M."/>
            <person name="Manyaka P."/>
            <person name="Maluk M."/>
            <person name="Lafos M."/>
            <person name="Crook M."/>
            <person name="Gross E."/>
            <person name="Simon M.F."/>
            <person name="Bueno dos Reis Junior F."/>
            <person name="Poole P.S."/>
            <person name="Venter S.N."/>
            <person name="James E.K."/>
        </authorList>
    </citation>
    <scope>NUCLEOTIDE SEQUENCE [LARGE SCALE GENOMIC DNA]</scope>
    <source>
        <strain evidence="2 3">JPY 581</strain>
    </source>
</reference>
<gene>
    <name evidence="2" type="ORF">C0Z20_30120</name>
</gene>
<evidence type="ECO:0000313" key="3">
    <source>
        <dbReference type="Proteomes" id="UP000235777"/>
    </source>
</evidence>
<dbReference type="InterPro" id="IPR001584">
    <property type="entry name" value="Integrase_cat-core"/>
</dbReference>
<dbReference type="Pfam" id="PF13333">
    <property type="entry name" value="rve_2"/>
    <property type="match status" value="1"/>
</dbReference>
<protein>
    <recommendedName>
        <fullName evidence="1">Integrase catalytic domain-containing protein</fullName>
    </recommendedName>
</protein>
<dbReference type="Proteomes" id="UP000235777">
    <property type="component" value="Unassembled WGS sequence"/>
</dbReference>
<proteinExistence type="predicted"/>
<evidence type="ECO:0000313" key="2">
    <source>
        <dbReference type="EMBL" id="PMS30145.1"/>
    </source>
</evidence>
<comment type="caution">
    <text evidence="2">The sequence shown here is derived from an EMBL/GenBank/DDBJ whole genome shotgun (WGS) entry which is preliminary data.</text>
</comment>